<evidence type="ECO:0000313" key="5">
    <source>
        <dbReference type="EMBL" id="TNJ59405.1"/>
    </source>
</evidence>
<keyword evidence="3" id="KW-0804">Transcription</keyword>
<dbReference type="SMART" id="SM00342">
    <property type="entry name" value="HTH_ARAC"/>
    <property type="match status" value="1"/>
</dbReference>
<feature type="domain" description="HTH araC/xylS-type" evidence="4">
    <location>
        <begin position="198"/>
        <end position="296"/>
    </location>
</feature>
<sequence>MDKIPGEPRCIPLLPHEQYSRRTFEFRYMTASRLSMRLHGIGWQSVTSTDYHYNGLRRPDGEGAIFQFTLSGQGAIRYGNREYLVPKHCAFLCTLPSDHVYFFDDAFDHWEFLFIAVRGDDAIRHWLSLIDRFGPVIPFGDKLDPMLCVSRLYSQICGEANPDRYDVSAQLYRFILEMDRFADGYDSEPYQDGSEPLQNAIRFIQSQYASPLSLDDIADVAGLSKSHFSRVFLHKTGIQPMQYLRKIRIEKASALLAQTPKTLETIAKETGFDNSKYLIRVFKALVGTTPNQYRQTSGFGVTRTLRIER</sequence>
<dbReference type="SUPFAM" id="SSF46689">
    <property type="entry name" value="Homeodomain-like"/>
    <property type="match status" value="2"/>
</dbReference>
<dbReference type="Proteomes" id="UP000307943">
    <property type="component" value="Unassembled WGS sequence"/>
</dbReference>
<dbReference type="EMBL" id="VDCQ01000093">
    <property type="protein sequence ID" value="TNJ59405.1"/>
    <property type="molecule type" value="Genomic_DNA"/>
</dbReference>
<protein>
    <submittedName>
        <fullName evidence="5">Helix-turn-helix domain-containing protein</fullName>
    </submittedName>
</protein>
<organism evidence="5 6">
    <name type="scientific">Paenibacillus hemerocallicola</name>
    <dbReference type="NCBI Taxonomy" id="1172614"/>
    <lineage>
        <taxon>Bacteria</taxon>
        <taxon>Bacillati</taxon>
        <taxon>Bacillota</taxon>
        <taxon>Bacilli</taxon>
        <taxon>Bacillales</taxon>
        <taxon>Paenibacillaceae</taxon>
        <taxon>Paenibacillus</taxon>
    </lineage>
</organism>
<proteinExistence type="predicted"/>
<dbReference type="InterPro" id="IPR037923">
    <property type="entry name" value="HTH-like"/>
</dbReference>
<dbReference type="AlphaFoldDB" id="A0A5C4SWJ6"/>
<dbReference type="Pfam" id="PF12833">
    <property type="entry name" value="HTH_18"/>
    <property type="match status" value="1"/>
</dbReference>
<dbReference type="PROSITE" id="PS01124">
    <property type="entry name" value="HTH_ARAC_FAMILY_2"/>
    <property type="match status" value="1"/>
</dbReference>
<dbReference type="Gene3D" id="1.10.10.60">
    <property type="entry name" value="Homeodomain-like"/>
    <property type="match status" value="2"/>
</dbReference>
<keyword evidence="6" id="KW-1185">Reference proteome</keyword>
<reference evidence="5 6" key="1">
    <citation type="submission" date="2019-05" db="EMBL/GenBank/DDBJ databases">
        <title>We sequenced the genome of Paenibacillus hemerocallicola KCTC 33185 for further insight into its adaptation and study the phylogeny of Paenibacillus.</title>
        <authorList>
            <person name="Narsing Rao M.P."/>
        </authorList>
    </citation>
    <scope>NUCLEOTIDE SEQUENCE [LARGE SCALE GENOMIC DNA]</scope>
    <source>
        <strain evidence="5 6">KCTC 33185</strain>
    </source>
</reference>
<gene>
    <name evidence="5" type="ORF">FE784_37310</name>
</gene>
<comment type="caution">
    <text evidence="5">The sequence shown here is derived from an EMBL/GenBank/DDBJ whole genome shotgun (WGS) entry which is preliminary data.</text>
</comment>
<dbReference type="InterPro" id="IPR009057">
    <property type="entry name" value="Homeodomain-like_sf"/>
</dbReference>
<evidence type="ECO:0000313" key="6">
    <source>
        <dbReference type="Proteomes" id="UP000307943"/>
    </source>
</evidence>
<name>A0A5C4SWJ6_9BACL</name>
<evidence type="ECO:0000256" key="2">
    <source>
        <dbReference type="ARBA" id="ARBA00023125"/>
    </source>
</evidence>
<dbReference type="PANTHER" id="PTHR43280:SF28">
    <property type="entry name" value="HTH-TYPE TRANSCRIPTIONAL ACTIVATOR RHAS"/>
    <property type="match status" value="1"/>
</dbReference>
<dbReference type="GO" id="GO:0003700">
    <property type="term" value="F:DNA-binding transcription factor activity"/>
    <property type="evidence" value="ECO:0007669"/>
    <property type="project" value="InterPro"/>
</dbReference>
<evidence type="ECO:0000256" key="3">
    <source>
        <dbReference type="ARBA" id="ARBA00023163"/>
    </source>
</evidence>
<accession>A0A5C4SWJ6</accession>
<keyword evidence="1" id="KW-0805">Transcription regulation</keyword>
<evidence type="ECO:0000256" key="1">
    <source>
        <dbReference type="ARBA" id="ARBA00023015"/>
    </source>
</evidence>
<dbReference type="PANTHER" id="PTHR43280">
    <property type="entry name" value="ARAC-FAMILY TRANSCRIPTIONAL REGULATOR"/>
    <property type="match status" value="1"/>
</dbReference>
<keyword evidence="2" id="KW-0238">DNA-binding</keyword>
<evidence type="ECO:0000259" key="4">
    <source>
        <dbReference type="PROSITE" id="PS01124"/>
    </source>
</evidence>
<dbReference type="InterPro" id="IPR018060">
    <property type="entry name" value="HTH_AraC"/>
</dbReference>
<dbReference type="OrthoDB" id="2237754at2"/>
<dbReference type="SUPFAM" id="SSF51215">
    <property type="entry name" value="Regulatory protein AraC"/>
    <property type="match status" value="1"/>
</dbReference>
<dbReference type="GO" id="GO:0043565">
    <property type="term" value="F:sequence-specific DNA binding"/>
    <property type="evidence" value="ECO:0007669"/>
    <property type="project" value="InterPro"/>
</dbReference>
<dbReference type="Gene3D" id="2.60.120.280">
    <property type="entry name" value="Regulatory protein AraC"/>
    <property type="match status" value="1"/>
</dbReference>